<protein>
    <submittedName>
        <fullName evidence="1">Uncharacterized protein</fullName>
    </submittedName>
</protein>
<dbReference type="AlphaFoldDB" id="A0A835I650"/>
<reference evidence="1 2" key="1">
    <citation type="submission" date="2020-10" db="EMBL/GenBank/DDBJ databases">
        <title>The Coptis chinensis genome and diversification of protoberbering-type alkaloids.</title>
        <authorList>
            <person name="Wang B."/>
            <person name="Shu S."/>
            <person name="Song C."/>
            <person name="Liu Y."/>
        </authorList>
    </citation>
    <scope>NUCLEOTIDE SEQUENCE [LARGE SCALE GENOMIC DNA]</scope>
    <source>
        <strain evidence="1">HL-2020</strain>
        <tissue evidence="1">Leaf</tissue>
    </source>
</reference>
<accession>A0A835I650</accession>
<dbReference type="EMBL" id="JADFTS010000004">
    <property type="protein sequence ID" value="KAF9609928.1"/>
    <property type="molecule type" value="Genomic_DNA"/>
</dbReference>
<proteinExistence type="predicted"/>
<dbReference type="PANTHER" id="PTHR31973:SF198">
    <property type="entry name" value="TRANSCRIPTION FACTOR INTERACTOR AND REGULATOR CCHC(ZN) FAMILY"/>
    <property type="match status" value="1"/>
</dbReference>
<dbReference type="Proteomes" id="UP000631114">
    <property type="component" value="Unassembled WGS sequence"/>
</dbReference>
<evidence type="ECO:0000313" key="2">
    <source>
        <dbReference type="Proteomes" id="UP000631114"/>
    </source>
</evidence>
<comment type="caution">
    <text evidence="1">The sequence shown here is derived from an EMBL/GenBank/DDBJ whole genome shotgun (WGS) entry which is preliminary data.</text>
</comment>
<name>A0A835I650_9MAGN</name>
<dbReference type="OrthoDB" id="1895098at2759"/>
<organism evidence="1 2">
    <name type="scientific">Coptis chinensis</name>
    <dbReference type="NCBI Taxonomy" id="261450"/>
    <lineage>
        <taxon>Eukaryota</taxon>
        <taxon>Viridiplantae</taxon>
        <taxon>Streptophyta</taxon>
        <taxon>Embryophyta</taxon>
        <taxon>Tracheophyta</taxon>
        <taxon>Spermatophyta</taxon>
        <taxon>Magnoliopsida</taxon>
        <taxon>Ranunculales</taxon>
        <taxon>Ranunculaceae</taxon>
        <taxon>Coptidoideae</taxon>
        <taxon>Coptis</taxon>
    </lineage>
</organism>
<gene>
    <name evidence="1" type="ORF">IFM89_019331</name>
</gene>
<sequence length="230" mass="26407">MDFSVVAVTLYKNEKFSVRIGLDSRISEVKSIICTRWLDFTPTTCNLYVFREEKKTVIDTDSDLQSLACFVYAKGYGSVEMFGEMCSNIAESFNSWIGKERYMPITSMLDTIRVKIMDMMTRRREKCNKWKSMMCPKMEKRLVERIQLGRTWKVTKSADDVFEVHSDNIHCVDLKRFFCSCNVWTIETFPSGRSVKGAFIKAWKKLGNGVNGAAQTETSKRPHCLVGTCG</sequence>
<keyword evidence="2" id="KW-1185">Reference proteome</keyword>
<evidence type="ECO:0000313" key="1">
    <source>
        <dbReference type="EMBL" id="KAF9609928.1"/>
    </source>
</evidence>
<dbReference type="PANTHER" id="PTHR31973">
    <property type="entry name" value="POLYPROTEIN, PUTATIVE-RELATED"/>
    <property type="match status" value="1"/>
</dbReference>